<dbReference type="SUPFAM" id="SSF56112">
    <property type="entry name" value="Protein kinase-like (PK-like)"/>
    <property type="match status" value="2"/>
</dbReference>
<feature type="compositionally biased region" description="Acidic residues" evidence="3">
    <location>
        <begin position="583"/>
        <end position="606"/>
    </location>
</feature>
<comment type="caution">
    <text evidence="5">The sequence shown here is derived from an EMBL/GenBank/DDBJ whole genome shotgun (WGS) entry which is preliminary data.</text>
</comment>
<gene>
    <name evidence="5" type="ORF">Glove_476g99</name>
</gene>
<dbReference type="GO" id="GO:0005524">
    <property type="term" value="F:ATP binding"/>
    <property type="evidence" value="ECO:0007669"/>
    <property type="project" value="InterPro"/>
</dbReference>
<keyword evidence="6" id="KW-1185">Reference proteome</keyword>
<evidence type="ECO:0000313" key="5">
    <source>
        <dbReference type="EMBL" id="RHZ51590.1"/>
    </source>
</evidence>
<evidence type="ECO:0000256" key="3">
    <source>
        <dbReference type="SAM" id="MobiDB-lite"/>
    </source>
</evidence>
<dbReference type="PANTHER" id="PTHR44329:SF298">
    <property type="entry name" value="MIXED LINEAGE KINASE DOMAIN-LIKE PROTEIN"/>
    <property type="match status" value="1"/>
</dbReference>
<accession>A0A397GU59</accession>
<evidence type="ECO:0000256" key="1">
    <source>
        <dbReference type="ARBA" id="ARBA00022741"/>
    </source>
</evidence>
<reference evidence="5 6" key="1">
    <citation type="submission" date="2018-08" db="EMBL/GenBank/DDBJ databases">
        <title>Genome and evolution of the arbuscular mycorrhizal fungus Diversispora epigaea (formerly Glomus versiforme) and its bacterial endosymbionts.</title>
        <authorList>
            <person name="Sun X."/>
            <person name="Fei Z."/>
            <person name="Harrison M."/>
        </authorList>
    </citation>
    <scope>NUCLEOTIDE SEQUENCE [LARGE SCALE GENOMIC DNA]</scope>
    <source>
        <strain evidence="5 6">IT104</strain>
    </source>
</reference>
<dbReference type="InterPro" id="IPR051681">
    <property type="entry name" value="Ser/Thr_Kinases-Pseudokinases"/>
</dbReference>
<dbReference type="AlphaFoldDB" id="A0A397GU59"/>
<dbReference type="EMBL" id="PQFF01000415">
    <property type="protein sequence ID" value="RHZ51590.1"/>
    <property type="molecule type" value="Genomic_DNA"/>
</dbReference>
<dbReference type="PROSITE" id="PS50011">
    <property type="entry name" value="PROTEIN_KINASE_DOM"/>
    <property type="match status" value="1"/>
</dbReference>
<evidence type="ECO:0000259" key="4">
    <source>
        <dbReference type="PROSITE" id="PS50011"/>
    </source>
</evidence>
<dbReference type="Proteomes" id="UP000266861">
    <property type="component" value="Unassembled WGS sequence"/>
</dbReference>
<name>A0A397GU59_9GLOM</name>
<evidence type="ECO:0000256" key="2">
    <source>
        <dbReference type="ARBA" id="ARBA00022840"/>
    </source>
</evidence>
<dbReference type="InterPro" id="IPR011009">
    <property type="entry name" value="Kinase-like_dom_sf"/>
</dbReference>
<dbReference type="Gene3D" id="1.10.510.10">
    <property type="entry name" value="Transferase(Phosphotransferase) domain 1"/>
    <property type="match status" value="2"/>
</dbReference>
<sequence length="653" mass="76383">MSQENNHNSMREWETWMHNLIIEEISHFINIPTLHRKLGINDNILKFYGISKQENTNDYMIILEYTNNGYLRQYLKTNFQKLDWNAKLNLAKRIANVLMYLHSNDIIHGRLNSKNILIHDETIKLNIFGLTKIMSESLRHRKLGINDNILKFYGISKQENTNDYMIILEYTNNGYLRQYLKTNFQKLDWNAKLNLAKRIANVLMYLHSNDIIHGRLNSKNILIHDETIKLNIFGLTKIMSESLRFLTNTIGPIQYIDPQYLENFNTICKNKNSDIFSLGIILWEISSGSSPFEMESSSNIELLDNIVKGKREIIIPGTPPKYNELYTAIKNFYEIIIPETSQSPPHDVKDEIITVKLESPQSQIHVVTNEIISIKFGKTKKQNDEPEIQSDPPFIDFSEIKIRIDHAQELLEVYKKNGQFSDAAKYSHSLGKFKEAAIMLSDNPENEKNIIDSSCYLSHPCRVNILIVTMNNESNLKSYVNYLTMQLIKVKSRSLKKSEKWHRLMEELQLHSAYLKSDLNRRHDDTVVEFRALSIWLKIPPQSCINIEYWHERLQCMMRLCELAYNFIDPNKNRYKINQLNDNDNDDDDDDDDDGDGDDDNDDDYDDEQIEAQDTVIVHPLWECLVSVEIIIDDNNIKKGMIRIRITISEGKY</sequence>
<dbReference type="STRING" id="1348612.A0A397GU59"/>
<feature type="region of interest" description="Disordered" evidence="3">
    <location>
        <begin position="578"/>
        <end position="606"/>
    </location>
</feature>
<proteinExistence type="predicted"/>
<dbReference type="InterPro" id="IPR000719">
    <property type="entry name" value="Prot_kinase_dom"/>
</dbReference>
<dbReference type="Pfam" id="PF07714">
    <property type="entry name" value="PK_Tyr_Ser-Thr"/>
    <property type="match status" value="2"/>
</dbReference>
<feature type="domain" description="Protein kinase" evidence="4">
    <location>
        <begin position="60"/>
        <end position="372"/>
    </location>
</feature>
<keyword evidence="1" id="KW-0547">Nucleotide-binding</keyword>
<evidence type="ECO:0000313" key="6">
    <source>
        <dbReference type="Proteomes" id="UP000266861"/>
    </source>
</evidence>
<keyword evidence="2" id="KW-0067">ATP-binding</keyword>
<dbReference type="GO" id="GO:0004674">
    <property type="term" value="F:protein serine/threonine kinase activity"/>
    <property type="evidence" value="ECO:0007669"/>
    <property type="project" value="TreeGrafter"/>
</dbReference>
<organism evidence="5 6">
    <name type="scientific">Diversispora epigaea</name>
    <dbReference type="NCBI Taxonomy" id="1348612"/>
    <lineage>
        <taxon>Eukaryota</taxon>
        <taxon>Fungi</taxon>
        <taxon>Fungi incertae sedis</taxon>
        <taxon>Mucoromycota</taxon>
        <taxon>Glomeromycotina</taxon>
        <taxon>Glomeromycetes</taxon>
        <taxon>Diversisporales</taxon>
        <taxon>Diversisporaceae</taxon>
        <taxon>Diversispora</taxon>
    </lineage>
</organism>
<dbReference type="PANTHER" id="PTHR44329">
    <property type="entry name" value="SERINE/THREONINE-PROTEIN KINASE TNNI3K-RELATED"/>
    <property type="match status" value="1"/>
</dbReference>
<dbReference type="InterPro" id="IPR001245">
    <property type="entry name" value="Ser-Thr/Tyr_kinase_cat_dom"/>
</dbReference>
<protein>
    <recommendedName>
        <fullName evidence="4">Protein kinase domain-containing protein</fullName>
    </recommendedName>
</protein>